<dbReference type="AlphaFoldDB" id="A0AAE0RWQ6"/>
<dbReference type="EMBL" id="JAEAOA010001977">
    <property type="protein sequence ID" value="KAK3581093.1"/>
    <property type="molecule type" value="Genomic_DNA"/>
</dbReference>
<reference evidence="2" key="3">
    <citation type="submission" date="2023-05" db="EMBL/GenBank/DDBJ databases">
        <authorList>
            <person name="Smith C.H."/>
        </authorList>
    </citation>
    <scope>NUCLEOTIDE SEQUENCE</scope>
    <source>
        <strain evidence="2">CHS0354</strain>
        <tissue evidence="2">Mantle</tissue>
    </source>
</reference>
<dbReference type="Proteomes" id="UP001195483">
    <property type="component" value="Unassembled WGS sequence"/>
</dbReference>
<reference evidence="2" key="2">
    <citation type="journal article" date="2021" name="Genome Biol. Evol.">
        <title>Developing a high-quality reference genome for a parasitic bivalve with doubly uniparental inheritance (Bivalvia: Unionida).</title>
        <authorList>
            <person name="Smith C.H."/>
        </authorList>
    </citation>
    <scope>NUCLEOTIDE SEQUENCE</scope>
    <source>
        <strain evidence="2">CHS0354</strain>
        <tissue evidence="2">Mantle</tissue>
    </source>
</reference>
<dbReference type="Pfam" id="PF02886">
    <property type="entry name" value="LBP_BPI_CETP_C"/>
    <property type="match status" value="1"/>
</dbReference>
<dbReference type="InterPro" id="IPR017943">
    <property type="entry name" value="Bactericidal_perm-incr_a/b_dom"/>
</dbReference>
<feature type="domain" description="Lipid-binding serum glycoprotein C-terminal" evidence="1">
    <location>
        <begin position="16"/>
        <end position="122"/>
    </location>
</feature>
<reference evidence="2" key="1">
    <citation type="journal article" date="2021" name="Genome Biol. Evol.">
        <title>A High-Quality Reference Genome for a Parasitic Bivalve with Doubly Uniparental Inheritance (Bivalvia: Unionida).</title>
        <authorList>
            <person name="Smith C.H."/>
        </authorList>
    </citation>
    <scope>NUCLEOTIDE SEQUENCE</scope>
    <source>
        <strain evidence="2">CHS0354</strain>
    </source>
</reference>
<dbReference type="GO" id="GO:0008289">
    <property type="term" value="F:lipid binding"/>
    <property type="evidence" value="ECO:0007669"/>
    <property type="project" value="InterPro"/>
</dbReference>
<accession>A0AAE0RWQ6</accession>
<evidence type="ECO:0000259" key="1">
    <source>
        <dbReference type="Pfam" id="PF02886"/>
    </source>
</evidence>
<organism evidence="2 3">
    <name type="scientific">Potamilus streckersoni</name>
    <dbReference type="NCBI Taxonomy" id="2493646"/>
    <lineage>
        <taxon>Eukaryota</taxon>
        <taxon>Metazoa</taxon>
        <taxon>Spiralia</taxon>
        <taxon>Lophotrochozoa</taxon>
        <taxon>Mollusca</taxon>
        <taxon>Bivalvia</taxon>
        <taxon>Autobranchia</taxon>
        <taxon>Heteroconchia</taxon>
        <taxon>Palaeoheterodonta</taxon>
        <taxon>Unionida</taxon>
        <taxon>Unionoidea</taxon>
        <taxon>Unionidae</taxon>
        <taxon>Ambleminae</taxon>
        <taxon>Lampsilini</taxon>
        <taxon>Potamilus</taxon>
    </lineage>
</organism>
<proteinExistence type="predicted"/>
<gene>
    <name evidence="2" type="ORF">CHS0354_033882</name>
</gene>
<dbReference type="InterPro" id="IPR001124">
    <property type="entry name" value="Lipid-bd_serum_glycop_C"/>
</dbReference>
<comment type="caution">
    <text evidence="2">The sequence shown here is derived from an EMBL/GenBank/DDBJ whole genome shotgun (WGS) entry which is preliminary data.</text>
</comment>
<evidence type="ECO:0000313" key="2">
    <source>
        <dbReference type="EMBL" id="KAK3581093.1"/>
    </source>
</evidence>
<protein>
    <recommendedName>
        <fullName evidence="1">Lipid-binding serum glycoprotein C-terminal domain-containing protein</fullName>
    </recommendedName>
</protein>
<dbReference type="SUPFAM" id="SSF55394">
    <property type="entry name" value="Bactericidal permeability-increasing protein, BPI"/>
    <property type="match status" value="1"/>
</dbReference>
<evidence type="ECO:0000313" key="3">
    <source>
        <dbReference type="Proteomes" id="UP001195483"/>
    </source>
</evidence>
<dbReference type="Gene3D" id="3.15.20.10">
    <property type="entry name" value="Bactericidal permeability-increasing protein, domain 2"/>
    <property type="match status" value="1"/>
</dbReference>
<keyword evidence="3" id="KW-1185">Reference proteome</keyword>
<name>A0AAE0RWQ6_9BIVA</name>
<sequence>MEKTGHRNLMAEDIFFIPKIAQVIPNSTINVVLTKMSIGTTINKKSIHVSSNLSLDITATLTCKEKNTTLNVFSMDLNLQFPVQLGVNNFRLNGKLLNLGGTVTIRNSSIGMIKNEFLTETLLIFPIVHGETIMSK</sequence>